<reference evidence="7" key="1">
    <citation type="journal article" date="2019" name="Int. J. Syst. Evol. Microbiol.">
        <title>The Global Catalogue of Microorganisms (GCM) 10K type strain sequencing project: providing services to taxonomists for standard genome sequencing and annotation.</title>
        <authorList>
            <consortium name="The Broad Institute Genomics Platform"/>
            <consortium name="The Broad Institute Genome Sequencing Center for Infectious Disease"/>
            <person name="Wu L."/>
            <person name="Ma J."/>
        </authorList>
    </citation>
    <scope>NUCLEOTIDE SEQUENCE [LARGE SCALE GENOMIC DNA]</scope>
    <source>
        <strain evidence="7">JCM 17664</strain>
    </source>
</reference>
<gene>
    <name evidence="6" type="ORF">GCM10023143_18710</name>
</gene>
<dbReference type="Pfam" id="PF14289">
    <property type="entry name" value="DUF4369"/>
    <property type="match status" value="1"/>
</dbReference>
<comment type="caution">
    <text evidence="6">The sequence shown here is derived from an EMBL/GenBank/DDBJ whole genome shotgun (WGS) entry which is preliminary data.</text>
</comment>
<feature type="domain" description="Thioredoxin" evidence="5">
    <location>
        <begin position="260"/>
        <end position="398"/>
    </location>
</feature>
<evidence type="ECO:0000256" key="1">
    <source>
        <dbReference type="ARBA" id="ARBA00004196"/>
    </source>
</evidence>
<accession>A0ABP8FTA4</accession>
<dbReference type="PROSITE" id="PS51352">
    <property type="entry name" value="THIOREDOXIN_2"/>
    <property type="match status" value="1"/>
</dbReference>
<evidence type="ECO:0000256" key="4">
    <source>
        <dbReference type="ARBA" id="ARBA00023284"/>
    </source>
</evidence>
<dbReference type="InterPro" id="IPR036249">
    <property type="entry name" value="Thioredoxin-like_sf"/>
</dbReference>
<dbReference type="CDD" id="cd02966">
    <property type="entry name" value="TlpA_like_family"/>
    <property type="match status" value="1"/>
</dbReference>
<dbReference type="PANTHER" id="PTHR42852">
    <property type="entry name" value="THIOL:DISULFIDE INTERCHANGE PROTEIN DSBE"/>
    <property type="match status" value="1"/>
</dbReference>
<sequence length="398" mass="43513">MNAAKHLFPPVFSGPAAKFRPRRLFLIVLCLPALLLLRCRTEDADHFTVHITLSHLPPHIRKAVLQAVDMSGNRIIDTAVIDAAAGQFSFSGPLSEEGLFRVMLQDSTALYLVLAPGDIRVKGDYLHPANLSITGSPATAALSDFLGETARRANQVRKQQQAYSYLNKIKARDSLIYATGTNLRDSSRALSAYILQTVRGTGDATIAVFALSLLHAPGELAANRSLYDSLPLRFPNSMLARQAAAAYHKTMNDRGGDIAVPVGSIAPDIAYPGPDGKEVALSSLRGKYVLVDFWASWCAPCREESPVLVKAWKQFLPRNFTIFSVSLDTKKSSWEKAIRDDGLQWTQVSDLKGWNSVPAATYGVQMLPANFLLDPTGKVIAKDLRGDSLTVVLKRVLR</sequence>
<comment type="subcellular location">
    <subcellularLocation>
        <location evidence="1">Cell envelope</location>
    </subcellularLocation>
</comment>
<evidence type="ECO:0000256" key="3">
    <source>
        <dbReference type="ARBA" id="ARBA00023157"/>
    </source>
</evidence>
<dbReference type="PROSITE" id="PS00194">
    <property type="entry name" value="THIOREDOXIN_1"/>
    <property type="match status" value="1"/>
</dbReference>
<dbReference type="Gene3D" id="3.40.30.10">
    <property type="entry name" value="Glutaredoxin"/>
    <property type="match status" value="1"/>
</dbReference>
<dbReference type="InterPro" id="IPR025380">
    <property type="entry name" value="DUF4369"/>
</dbReference>
<evidence type="ECO:0000313" key="6">
    <source>
        <dbReference type="EMBL" id="GAA4310316.1"/>
    </source>
</evidence>
<proteinExistence type="predicted"/>
<name>A0ABP8FTA4_9BACT</name>
<dbReference type="EMBL" id="BAABFN010000004">
    <property type="protein sequence ID" value="GAA4310316.1"/>
    <property type="molecule type" value="Genomic_DNA"/>
</dbReference>
<dbReference type="InterPro" id="IPR013766">
    <property type="entry name" value="Thioredoxin_domain"/>
</dbReference>
<evidence type="ECO:0000313" key="7">
    <source>
        <dbReference type="Proteomes" id="UP001501207"/>
    </source>
</evidence>
<dbReference type="Proteomes" id="UP001501207">
    <property type="component" value="Unassembled WGS sequence"/>
</dbReference>
<keyword evidence="3" id="KW-1015">Disulfide bond</keyword>
<dbReference type="InterPro" id="IPR050553">
    <property type="entry name" value="Thioredoxin_ResA/DsbE_sf"/>
</dbReference>
<keyword evidence="7" id="KW-1185">Reference proteome</keyword>
<keyword evidence="2" id="KW-0201">Cytochrome c-type biogenesis</keyword>
<evidence type="ECO:0000256" key="2">
    <source>
        <dbReference type="ARBA" id="ARBA00022748"/>
    </source>
</evidence>
<organism evidence="6 7">
    <name type="scientific">Compostibacter hankyongensis</name>
    <dbReference type="NCBI Taxonomy" id="1007089"/>
    <lineage>
        <taxon>Bacteria</taxon>
        <taxon>Pseudomonadati</taxon>
        <taxon>Bacteroidota</taxon>
        <taxon>Chitinophagia</taxon>
        <taxon>Chitinophagales</taxon>
        <taxon>Chitinophagaceae</taxon>
        <taxon>Compostibacter</taxon>
    </lineage>
</organism>
<dbReference type="InterPro" id="IPR000866">
    <property type="entry name" value="AhpC/TSA"/>
</dbReference>
<dbReference type="PANTHER" id="PTHR42852:SF6">
    <property type="entry name" value="THIOL:DISULFIDE INTERCHANGE PROTEIN DSBE"/>
    <property type="match status" value="1"/>
</dbReference>
<keyword evidence="4" id="KW-0676">Redox-active center</keyword>
<dbReference type="InterPro" id="IPR017937">
    <property type="entry name" value="Thioredoxin_CS"/>
</dbReference>
<evidence type="ECO:0000259" key="5">
    <source>
        <dbReference type="PROSITE" id="PS51352"/>
    </source>
</evidence>
<dbReference type="RefSeq" id="WP_344978526.1">
    <property type="nucleotide sequence ID" value="NZ_BAABFN010000004.1"/>
</dbReference>
<dbReference type="SUPFAM" id="SSF52833">
    <property type="entry name" value="Thioredoxin-like"/>
    <property type="match status" value="1"/>
</dbReference>
<dbReference type="Pfam" id="PF00578">
    <property type="entry name" value="AhpC-TSA"/>
    <property type="match status" value="1"/>
</dbReference>
<protein>
    <submittedName>
        <fullName evidence="6">TlpA disulfide reductase family protein</fullName>
    </submittedName>
</protein>